<dbReference type="Proteomes" id="UP000735302">
    <property type="component" value="Unassembled WGS sequence"/>
</dbReference>
<accession>A0AAV4ATE9</accession>
<feature type="chain" id="PRO_5043741448" description="Secreted protein" evidence="1">
    <location>
        <begin position="18"/>
        <end position="78"/>
    </location>
</feature>
<protein>
    <recommendedName>
        <fullName evidence="4">Secreted protein</fullName>
    </recommendedName>
</protein>
<dbReference type="AlphaFoldDB" id="A0AAV4ATE9"/>
<evidence type="ECO:0008006" key="4">
    <source>
        <dbReference type="Google" id="ProtNLM"/>
    </source>
</evidence>
<keyword evidence="1" id="KW-0732">Signal</keyword>
<proteinExistence type="predicted"/>
<gene>
    <name evidence="2" type="ORF">PoB_003757900</name>
</gene>
<evidence type="ECO:0000313" key="3">
    <source>
        <dbReference type="Proteomes" id="UP000735302"/>
    </source>
</evidence>
<evidence type="ECO:0000313" key="2">
    <source>
        <dbReference type="EMBL" id="GFO11074.1"/>
    </source>
</evidence>
<evidence type="ECO:0000256" key="1">
    <source>
        <dbReference type="SAM" id="SignalP"/>
    </source>
</evidence>
<sequence length="78" mass="8476">MKYVAIFFVALVSVAIADDSCFIDGETLLDGSTVDCNSLYNPTVDHLSGKTICCENEGRTPIFNTYFSNGSPSFFCVC</sequence>
<organism evidence="2 3">
    <name type="scientific">Plakobranchus ocellatus</name>
    <dbReference type="NCBI Taxonomy" id="259542"/>
    <lineage>
        <taxon>Eukaryota</taxon>
        <taxon>Metazoa</taxon>
        <taxon>Spiralia</taxon>
        <taxon>Lophotrochozoa</taxon>
        <taxon>Mollusca</taxon>
        <taxon>Gastropoda</taxon>
        <taxon>Heterobranchia</taxon>
        <taxon>Euthyneura</taxon>
        <taxon>Panpulmonata</taxon>
        <taxon>Sacoglossa</taxon>
        <taxon>Placobranchoidea</taxon>
        <taxon>Plakobranchidae</taxon>
        <taxon>Plakobranchus</taxon>
    </lineage>
</organism>
<reference evidence="2 3" key="1">
    <citation type="journal article" date="2021" name="Elife">
        <title>Chloroplast acquisition without the gene transfer in kleptoplastic sea slugs, Plakobranchus ocellatus.</title>
        <authorList>
            <person name="Maeda T."/>
            <person name="Takahashi S."/>
            <person name="Yoshida T."/>
            <person name="Shimamura S."/>
            <person name="Takaki Y."/>
            <person name="Nagai Y."/>
            <person name="Toyoda A."/>
            <person name="Suzuki Y."/>
            <person name="Arimoto A."/>
            <person name="Ishii H."/>
            <person name="Satoh N."/>
            <person name="Nishiyama T."/>
            <person name="Hasebe M."/>
            <person name="Maruyama T."/>
            <person name="Minagawa J."/>
            <person name="Obokata J."/>
            <person name="Shigenobu S."/>
        </authorList>
    </citation>
    <scope>NUCLEOTIDE SEQUENCE [LARGE SCALE GENOMIC DNA]</scope>
</reference>
<name>A0AAV4ATE9_9GAST</name>
<comment type="caution">
    <text evidence="2">The sequence shown here is derived from an EMBL/GenBank/DDBJ whole genome shotgun (WGS) entry which is preliminary data.</text>
</comment>
<dbReference type="EMBL" id="BLXT01004219">
    <property type="protein sequence ID" value="GFO11074.1"/>
    <property type="molecule type" value="Genomic_DNA"/>
</dbReference>
<keyword evidence="3" id="KW-1185">Reference proteome</keyword>
<feature type="signal peptide" evidence="1">
    <location>
        <begin position="1"/>
        <end position="17"/>
    </location>
</feature>